<name>A0A177N7H4_9GAMM</name>
<accession>A0A177N7H4</accession>
<reference evidence="1 2" key="1">
    <citation type="submission" date="2016-03" db="EMBL/GenBank/DDBJ databases">
        <authorList>
            <person name="Ploux O."/>
        </authorList>
    </citation>
    <scope>NUCLEOTIDE SEQUENCE [LARGE SCALE GENOMIC DNA]</scope>
    <source>
        <strain evidence="1 2">R-45378</strain>
    </source>
</reference>
<dbReference type="OrthoDB" id="5175573at2"/>
<gene>
    <name evidence="1" type="ORF">A1507_15890</name>
</gene>
<comment type="caution">
    <text evidence="1">The sequence shown here is derived from an EMBL/GenBank/DDBJ whole genome shotgun (WGS) entry which is preliminary data.</text>
</comment>
<proteinExistence type="predicted"/>
<dbReference type="RefSeq" id="WP_064041220.1">
    <property type="nucleotide sequence ID" value="NZ_LUUJ01000094.1"/>
</dbReference>
<evidence type="ECO:0000313" key="2">
    <source>
        <dbReference type="Proteomes" id="UP000077857"/>
    </source>
</evidence>
<dbReference type="Proteomes" id="UP000077857">
    <property type="component" value="Unassembled WGS sequence"/>
</dbReference>
<protein>
    <submittedName>
        <fullName evidence="1">Uncharacterized protein</fullName>
    </submittedName>
</protein>
<dbReference type="AlphaFoldDB" id="A0A177N7H4"/>
<evidence type="ECO:0000313" key="1">
    <source>
        <dbReference type="EMBL" id="OAI13976.1"/>
    </source>
</evidence>
<sequence length="67" mass="7705">MGKRFNELSAKPIHVVNRMTTIIVMNPFGEYPQYDALGLAQQVTTKLAAQLEQTEPWKHRMPPLCHQ</sequence>
<dbReference type="EMBL" id="LUUJ01000094">
    <property type="protein sequence ID" value="OAI13976.1"/>
    <property type="molecule type" value="Genomic_DNA"/>
</dbReference>
<organism evidence="1 2">
    <name type="scientific">Methylomonas koyamae</name>
    <dbReference type="NCBI Taxonomy" id="702114"/>
    <lineage>
        <taxon>Bacteria</taxon>
        <taxon>Pseudomonadati</taxon>
        <taxon>Pseudomonadota</taxon>
        <taxon>Gammaproteobacteria</taxon>
        <taxon>Methylococcales</taxon>
        <taxon>Methylococcaceae</taxon>
        <taxon>Methylomonas</taxon>
    </lineage>
</organism>